<dbReference type="AlphaFoldDB" id="A0A139HSX2"/>
<dbReference type="InterPro" id="IPR011008">
    <property type="entry name" value="Dimeric_a/b-barrel"/>
</dbReference>
<evidence type="ECO:0000313" key="1">
    <source>
        <dbReference type="EMBL" id="KXT05497.1"/>
    </source>
</evidence>
<name>A0A139HSX2_9PEZI</name>
<reference evidence="1 2" key="1">
    <citation type="submission" date="2015-07" db="EMBL/GenBank/DDBJ databases">
        <title>Comparative genomics of the Sigatoka disease complex on banana suggests a link between parallel evolutionary changes in Pseudocercospora fijiensis and Pseudocercospora eumusae and increased virulence on the banana host.</title>
        <authorList>
            <person name="Chang T.-C."/>
            <person name="Salvucci A."/>
            <person name="Crous P.W."/>
            <person name="Stergiopoulos I."/>
        </authorList>
    </citation>
    <scope>NUCLEOTIDE SEQUENCE [LARGE SCALE GENOMIC DNA]</scope>
    <source>
        <strain evidence="1 2">CBS 114824</strain>
    </source>
</reference>
<dbReference type="Proteomes" id="UP000070133">
    <property type="component" value="Unassembled WGS sequence"/>
</dbReference>
<organism evidence="1 2">
    <name type="scientific">Pseudocercospora eumusae</name>
    <dbReference type="NCBI Taxonomy" id="321146"/>
    <lineage>
        <taxon>Eukaryota</taxon>
        <taxon>Fungi</taxon>
        <taxon>Dikarya</taxon>
        <taxon>Ascomycota</taxon>
        <taxon>Pezizomycotina</taxon>
        <taxon>Dothideomycetes</taxon>
        <taxon>Dothideomycetidae</taxon>
        <taxon>Mycosphaerellales</taxon>
        <taxon>Mycosphaerellaceae</taxon>
        <taxon>Pseudocercospora</taxon>
    </lineage>
</organism>
<evidence type="ECO:0008006" key="3">
    <source>
        <dbReference type="Google" id="ProtNLM"/>
    </source>
</evidence>
<proteinExistence type="predicted"/>
<dbReference type="OrthoDB" id="4538538at2759"/>
<comment type="caution">
    <text evidence="1">The sequence shown here is derived from an EMBL/GenBank/DDBJ whole genome shotgun (WGS) entry which is preliminary data.</text>
</comment>
<sequence>MTIYLSMQRVRFSSPAAYDNFKVLFADTHRHLVQLPGFLHLSWWEHPDDKSRDDEFSMWTSRGALCEWHKDTYHKHCKAWASKVSWDLKALQEAIVTNFELAGTRRLRVCPVCDHLQDKKYDLAMEQEVVREQCPQCLFHCPVLEETPSSFAVFDVPSASVKSKEAVDENGGA</sequence>
<protein>
    <recommendedName>
        <fullName evidence="3">ABM domain-containing protein</fullName>
    </recommendedName>
</protein>
<dbReference type="EMBL" id="LFZN01000012">
    <property type="protein sequence ID" value="KXT05497.1"/>
    <property type="molecule type" value="Genomic_DNA"/>
</dbReference>
<keyword evidence="2" id="KW-1185">Reference proteome</keyword>
<evidence type="ECO:0000313" key="2">
    <source>
        <dbReference type="Proteomes" id="UP000070133"/>
    </source>
</evidence>
<accession>A0A139HSX2</accession>
<dbReference type="SUPFAM" id="SSF54909">
    <property type="entry name" value="Dimeric alpha+beta barrel"/>
    <property type="match status" value="1"/>
</dbReference>
<gene>
    <name evidence="1" type="ORF">AC578_3751</name>
</gene>